<dbReference type="Proteomes" id="UP001208186">
    <property type="component" value="Unassembled WGS sequence"/>
</dbReference>
<keyword evidence="5" id="KW-1185">Reference proteome</keyword>
<evidence type="ECO:0000256" key="2">
    <source>
        <dbReference type="SAM" id="Phobius"/>
    </source>
</evidence>
<dbReference type="AlphaFoldDB" id="A0AAE3IBA1"/>
<dbReference type="Gene3D" id="1.20.120.1200">
    <property type="entry name" value="NADH-ubiquinone/plastoquinone oxidoreductase chain 6, subunit NuoJ"/>
    <property type="match status" value="1"/>
</dbReference>
<accession>A0AAE3IBA1</accession>
<dbReference type="EMBL" id="JAOPKD010000004">
    <property type="protein sequence ID" value="MCU4726654.1"/>
    <property type="molecule type" value="Genomic_DNA"/>
</dbReference>
<evidence type="ECO:0000313" key="6">
    <source>
        <dbReference type="Proteomes" id="UP001209746"/>
    </source>
</evidence>
<feature type="transmembrane region" description="Helical" evidence="2">
    <location>
        <begin position="30"/>
        <end position="51"/>
    </location>
</feature>
<gene>
    <name evidence="4" type="ORF">OB914_06695</name>
    <name evidence="3" type="ORF">OB916_05360</name>
</gene>
<dbReference type="RefSeq" id="WP_315908253.1">
    <property type="nucleotide sequence ID" value="NZ_JAOPKC010000003.1"/>
</dbReference>
<evidence type="ECO:0000256" key="1">
    <source>
        <dbReference type="SAM" id="MobiDB-lite"/>
    </source>
</evidence>
<proteinExistence type="predicted"/>
<evidence type="ECO:0000313" key="5">
    <source>
        <dbReference type="Proteomes" id="UP001208186"/>
    </source>
</evidence>
<name>A0AAE3IBA1_9EURY</name>
<keyword evidence="2" id="KW-0812">Transmembrane</keyword>
<dbReference type="InterPro" id="IPR042106">
    <property type="entry name" value="Nuo/plastoQ_OxRdtase_6_NuoJ"/>
</dbReference>
<evidence type="ECO:0000313" key="4">
    <source>
        <dbReference type="EMBL" id="MCU4726654.1"/>
    </source>
</evidence>
<evidence type="ECO:0000313" key="3">
    <source>
        <dbReference type="EMBL" id="MCU4717490.1"/>
    </source>
</evidence>
<feature type="transmembrane region" description="Helical" evidence="2">
    <location>
        <begin position="87"/>
        <end position="107"/>
    </location>
</feature>
<keyword evidence="2" id="KW-0472">Membrane</keyword>
<protein>
    <recommendedName>
        <fullName evidence="7">NADH-quinone oxidoreductase subunit J</fullName>
    </recommendedName>
</protein>
<dbReference type="Proteomes" id="UP001209746">
    <property type="component" value="Unassembled WGS sequence"/>
</dbReference>
<keyword evidence="2" id="KW-1133">Transmembrane helix</keyword>
<reference evidence="4" key="1">
    <citation type="submission" date="2023-02" db="EMBL/GenBank/DDBJ databases">
        <title>Enrichment on poylsaccharides allowed isolation of novel metabolic and taxonomic groups of Haloarchaea.</title>
        <authorList>
            <person name="Sorokin D.Y."/>
            <person name="Elcheninov A.G."/>
            <person name="Khizhniak T.V."/>
            <person name="Kolganova T.V."/>
            <person name="Kublanov I.V."/>
        </authorList>
    </citation>
    <scope>NUCLEOTIDE SEQUENCE</scope>
    <source>
        <strain evidence="3 5">HArc-curdl5-1</strain>
        <strain evidence="4">HArc-curdl7</strain>
    </source>
</reference>
<evidence type="ECO:0008006" key="7">
    <source>
        <dbReference type="Google" id="ProtNLM"/>
    </source>
</evidence>
<feature type="compositionally biased region" description="Low complexity" evidence="1">
    <location>
        <begin position="167"/>
        <end position="178"/>
    </location>
</feature>
<organism evidence="4 6">
    <name type="scientific">Halapricum hydrolyticum</name>
    <dbReference type="NCBI Taxonomy" id="2979991"/>
    <lineage>
        <taxon>Archaea</taxon>
        <taxon>Methanobacteriati</taxon>
        <taxon>Methanobacteriota</taxon>
        <taxon>Stenosarchaea group</taxon>
        <taxon>Halobacteria</taxon>
        <taxon>Halobacteriales</taxon>
        <taxon>Haloarculaceae</taxon>
        <taxon>Halapricum</taxon>
    </lineage>
</organism>
<sequence length="184" mass="18806">MTSTVGIAALAAMLVFAVAAVGLRDMIRVVSALALSSLALAAFLFVEGMAYAAVFEATVAGGLVSILFLLVISMTDDDHVGYVRGRTAVLAGGAGAVFLAALGLAWQGLSTITLAESTAATEPFVEWFWAAHPLDVLLVTVLVFVGVLAISRLTTPLAPPESERAPGEASEAAESGAVETEEIA</sequence>
<comment type="caution">
    <text evidence="4">The sequence shown here is derived from an EMBL/GenBank/DDBJ whole genome shotgun (WGS) entry which is preliminary data.</text>
</comment>
<feature type="region of interest" description="Disordered" evidence="1">
    <location>
        <begin position="157"/>
        <end position="184"/>
    </location>
</feature>
<feature type="transmembrane region" description="Helical" evidence="2">
    <location>
        <begin position="6"/>
        <end position="23"/>
    </location>
</feature>
<dbReference type="EMBL" id="JAOPKC010000003">
    <property type="protein sequence ID" value="MCU4717490.1"/>
    <property type="molecule type" value="Genomic_DNA"/>
</dbReference>
<feature type="transmembrane region" description="Helical" evidence="2">
    <location>
        <begin position="57"/>
        <end position="75"/>
    </location>
</feature>
<feature type="transmembrane region" description="Helical" evidence="2">
    <location>
        <begin position="127"/>
        <end position="150"/>
    </location>
</feature>